<comment type="subcellular location">
    <subcellularLocation>
        <location evidence="1">Cytoplasm</location>
    </subcellularLocation>
</comment>
<reference evidence="2 3" key="1">
    <citation type="submission" date="2020-08" db="EMBL/GenBank/DDBJ databases">
        <title>Functional genomics of gut bacteria from endangered species of beetles.</title>
        <authorList>
            <person name="Carlos-Shanley C."/>
        </authorList>
    </citation>
    <scope>NUCLEOTIDE SEQUENCE [LARGE SCALE GENOMIC DNA]</scope>
    <source>
        <strain evidence="2 3">S00202</strain>
    </source>
</reference>
<name>A0A7X0BVU9_9PSED</name>
<dbReference type="PANTHER" id="PTHR34875:SF5">
    <property type="entry name" value="GLYCINE CLEAVAGE SYSTEM TRANSCRIPTIONAL REPRESSOR"/>
    <property type="match status" value="1"/>
</dbReference>
<dbReference type="Proteomes" id="UP000557193">
    <property type="component" value="Unassembled WGS sequence"/>
</dbReference>
<evidence type="ECO:0000313" key="3">
    <source>
        <dbReference type="Proteomes" id="UP000557193"/>
    </source>
</evidence>
<dbReference type="EMBL" id="JACHLL010000003">
    <property type="protein sequence ID" value="MBB6342059.1"/>
    <property type="molecule type" value="Genomic_DNA"/>
</dbReference>
<dbReference type="AlphaFoldDB" id="A0A7X0BVU9"/>
<organism evidence="2 3">
    <name type="scientific">Pseudomonas fluvialis</name>
    <dbReference type="NCBI Taxonomy" id="1793966"/>
    <lineage>
        <taxon>Bacteria</taxon>
        <taxon>Pseudomonadati</taxon>
        <taxon>Pseudomonadota</taxon>
        <taxon>Gammaproteobacteria</taxon>
        <taxon>Pseudomonadales</taxon>
        <taxon>Pseudomonadaceae</taxon>
        <taxon>Pseudomonas</taxon>
    </lineage>
</organism>
<dbReference type="InterPro" id="IPR016867">
    <property type="entry name" value="GcvR"/>
</dbReference>
<keyword evidence="1" id="KW-0963">Cytoplasm</keyword>
<keyword evidence="1" id="KW-0678">Repressor</keyword>
<dbReference type="GO" id="GO:0006355">
    <property type="term" value="P:regulation of DNA-templated transcription"/>
    <property type="evidence" value="ECO:0007669"/>
    <property type="project" value="UniProtKB-UniRule"/>
</dbReference>
<proteinExistence type="predicted"/>
<evidence type="ECO:0000313" key="2">
    <source>
        <dbReference type="EMBL" id="MBB6342059.1"/>
    </source>
</evidence>
<sequence length="185" mass="20312">MSTTQPREQFLLISAHGANAMELTSVINKAAQESRCAIISSRLGRHGEFSALTAQASGSWDALARLEGLLPTLAKRHELSVNVTRSASATSRPQALPYVVYVSAAYRPDIVSELCQFFTDHHLELESLTCDTYLAPHTGTTMLNANITVTLPAGTQISWLRDQFLDFADAMNLDALIEPWRPQNP</sequence>
<evidence type="ECO:0000256" key="1">
    <source>
        <dbReference type="PIRNR" id="PIRNR028103"/>
    </source>
</evidence>
<dbReference type="RefSeq" id="WP_184683265.1">
    <property type="nucleotide sequence ID" value="NZ_JACHLL010000003.1"/>
</dbReference>
<gene>
    <name evidence="2" type="ORF">HNP49_002227</name>
</gene>
<dbReference type="GO" id="GO:0005737">
    <property type="term" value="C:cytoplasm"/>
    <property type="evidence" value="ECO:0007669"/>
    <property type="project" value="UniProtKB-SubCell"/>
</dbReference>
<dbReference type="Gene3D" id="3.30.70.260">
    <property type="match status" value="2"/>
</dbReference>
<dbReference type="PANTHER" id="PTHR34875">
    <property type="entry name" value="UPF0237 PROTEIN MJ1558"/>
    <property type="match status" value="1"/>
</dbReference>
<keyword evidence="3" id="KW-1185">Reference proteome</keyword>
<accession>A0A7X0BVU9</accession>
<protein>
    <recommendedName>
        <fullName evidence="1">Glycine cleavage system transcriptional repressor</fullName>
    </recommendedName>
</protein>
<keyword evidence="1" id="KW-0804">Transcription</keyword>
<comment type="caution">
    <text evidence="2">The sequence shown here is derived from an EMBL/GenBank/DDBJ whole genome shotgun (WGS) entry which is preliminary data.</text>
</comment>
<dbReference type="SUPFAM" id="SSF55021">
    <property type="entry name" value="ACT-like"/>
    <property type="match status" value="2"/>
</dbReference>
<dbReference type="InterPro" id="IPR045865">
    <property type="entry name" value="ACT-like_dom_sf"/>
</dbReference>
<dbReference type="InterPro" id="IPR050990">
    <property type="entry name" value="UPF0237/GcvR_regulator"/>
</dbReference>
<dbReference type="CDD" id="cd04869">
    <property type="entry name" value="ACT_GcvR_2"/>
    <property type="match status" value="1"/>
</dbReference>
<dbReference type="PIRSF" id="PIRSF028103">
    <property type="entry name" value="GcvR"/>
    <property type="match status" value="1"/>
</dbReference>
<dbReference type="Pfam" id="PF13740">
    <property type="entry name" value="ACT_6"/>
    <property type="match status" value="1"/>
</dbReference>